<feature type="compositionally biased region" description="Low complexity" evidence="1">
    <location>
        <begin position="190"/>
        <end position="207"/>
    </location>
</feature>
<accession>A0ABQ7H9J1</accession>
<dbReference type="SUPFAM" id="SSF53335">
    <property type="entry name" value="S-adenosyl-L-methionine-dependent methyltransferases"/>
    <property type="match status" value="1"/>
</dbReference>
<sequence>MAAFSSKFNHACKFEGWRHQSIKPSPLRHCTVRAVTDVGSGLRLKHLGGQEELQLLFSECYSESCCYLGGDFISLRPGNTVVDVGANIGLFSLFASKKVESTGCVIGVEPFPEAAQAARENVESHLMWCSENEQNFKACKPLIINAAAGDSSLPSVELTAYSRAVGWSTLVPDDEEVLQNMRSYLEGLLSQPQDSGNSSSSTGTQGPASSSLQSMPDSVMIKLGRTLRGTALLRPISRLLEEVVVRTMLASKRLVNVPQVTLSGVIQEHGLERIDLLKVDVERAELQVLGGIMDQDWPRIRQVSLEVHNVDKRVEHLCKVLRSRGFSSTMAQQDARMAGTNLWMVYAKR</sequence>
<dbReference type="InterPro" id="IPR052514">
    <property type="entry name" value="SAM-dependent_MTase"/>
</dbReference>
<dbReference type="Pfam" id="PF05050">
    <property type="entry name" value="Methyltransf_21"/>
    <property type="match status" value="1"/>
</dbReference>
<dbReference type="Gene3D" id="3.40.50.150">
    <property type="entry name" value="Vaccinia Virus protein VP39"/>
    <property type="match status" value="1"/>
</dbReference>
<dbReference type="PANTHER" id="PTHR34203:SF13">
    <property type="entry name" value="EXPRESSED PROTEIN"/>
    <property type="match status" value="1"/>
</dbReference>
<feature type="region of interest" description="Disordered" evidence="1">
    <location>
        <begin position="189"/>
        <end position="215"/>
    </location>
</feature>
<dbReference type="PANTHER" id="PTHR34203">
    <property type="entry name" value="METHYLTRANSFERASE, FKBM FAMILY PROTEIN"/>
    <property type="match status" value="1"/>
</dbReference>
<evidence type="ECO:0000256" key="1">
    <source>
        <dbReference type="SAM" id="MobiDB-lite"/>
    </source>
</evidence>
<evidence type="ECO:0000259" key="2">
    <source>
        <dbReference type="Pfam" id="PF05050"/>
    </source>
</evidence>
<proteinExistence type="predicted"/>
<name>A0ABQ7H9J1_DUNSA</name>
<protein>
    <submittedName>
        <fullName evidence="3">S-adenosyl-L-methionine-dependent methyltransferase</fullName>
    </submittedName>
</protein>
<dbReference type="InterPro" id="IPR006342">
    <property type="entry name" value="FkbM_mtfrase"/>
</dbReference>
<keyword evidence="4" id="KW-1185">Reference proteome</keyword>
<evidence type="ECO:0000313" key="3">
    <source>
        <dbReference type="EMBL" id="KAF5843524.1"/>
    </source>
</evidence>
<keyword evidence="3" id="KW-0489">Methyltransferase</keyword>
<organism evidence="3 4">
    <name type="scientific">Dunaliella salina</name>
    <name type="common">Green alga</name>
    <name type="synonym">Protococcus salinus</name>
    <dbReference type="NCBI Taxonomy" id="3046"/>
    <lineage>
        <taxon>Eukaryota</taxon>
        <taxon>Viridiplantae</taxon>
        <taxon>Chlorophyta</taxon>
        <taxon>core chlorophytes</taxon>
        <taxon>Chlorophyceae</taxon>
        <taxon>CS clade</taxon>
        <taxon>Chlamydomonadales</taxon>
        <taxon>Dunaliellaceae</taxon>
        <taxon>Dunaliella</taxon>
    </lineage>
</organism>
<dbReference type="NCBIfam" id="TIGR01444">
    <property type="entry name" value="fkbM_fam"/>
    <property type="match status" value="1"/>
</dbReference>
<feature type="domain" description="Methyltransferase FkbM" evidence="2">
    <location>
        <begin position="83"/>
        <end position="327"/>
    </location>
</feature>
<gene>
    <name evidence="3" type="ORF">DUNSADRAFT_14440</name>
</gene>
<keyword evidence="3" id="KW-0808">Transferase</keyword>
<dbReference type="Proteomes" id="UP000815325">
    <property type="component" value="Unassembled WGS sequence"/>
</dbReference>
<dbReference type="GO" id="GO:0008168">
    <property type="term" value="F:methyltransferase activity"/>
    <property type="evidence" value="ECO:0007669"/>
    <property type="project" value="UniProtKB-KW"/>
</dbReference>
<dbReference type="InterPro" id="IPR029063">
    <property type="entry name" value="SAM-dependent_MTases_sf"/>
</dbReference>
<evidence type="ECO:0000313" key="4">
    <source>
        <dbReference type="Proteomes" id="UP000815325"/>
    </source>
</evidence>
<dbReference type="EMBL" id="MU069441">
    <property type="protein sequence ID" value="KAF5843524.1"/>
    <property type="molecule type" value="Genomic_DNA"/>
</dbReference>
<dbReference type="GO" id="GO:0032259">
    <property type="term" value="P:methylation"/>
    <property type="evidence" value="ECO:0007669"/>
    <property type="project" value="UniProtKB-KW"/>
</dbReference>
<reference evidence="3" key="1">
    <citation type="submission" date="2017-08" db="EMBL/GenBank/DDBJ databases">
        <authorList>
            <person name="Polle J.E."/>
            <person name="Barry K."/>
            <person name="Cushman J."/>
            <person name="Schmutz J."/>
            <person name="Tran D."/>
            <person name="Hathwaick L.T."/>
            <person name="Yim W.C."/>
            <person name="Jenkins J."/>
            <person name="Mckie-Krisberg Z.M."/>
            <person name="Prochnik S."/>
            <person name="Lindquist E."/>
            <person name="Dockter R.B."/>
            <person name="Adam C."/>
            <person name="Molina H."/>
            <person name="Bunkerborg J."/>
            <person name="Jin E."/>
            <person name="Buchheim M."/>
            <person name="Magnuson J."/>
        </authorList>
    </citation>
    <scope>NUCLEOTIDE SEQUENCE</scope>
    <source>
        <strain evidence="3">CCAP 19/18</strain>
    </source>
</reference>
<comment type="caution">
    <text evidence="3">The sequence shown here is derived from an EMBL/GenBank/DDBJ whole genome shotgun (WGS) entry which is preliminary data.</text>
</comment>